<reference evidence="2 3" key="1">
    <citation type="submission" date="2021-01" db="EMBL/GenBank/DDBJ databases">
        <title>Whole genome shotgun sequence of Catellatospora bangladeshensis NBRC 107357.</title>
        <authorList>
            <person name="Komaki H."/>
            <person name="Tamura T."/>
        </authorList>
    </citation>
    <scope>NUCLEOTIDE SEQUENCE [LARGE SCALE GENOMIC DNA]</scope>
    <source>
        <strain evidence="2 3">NBRC 107357</strain>
    </source>
</reference>
<evidence type="ECO:0008006" key="4">
    <source>
        <dbReference type="Google" id="ProtNLM"/>
    </source>
</evidence>
<dbReference type="AlphaFoldDB" id="A0A8J3NK73"/>
<keyword evidence="1" id="KW-0472">Membrane</keyword>
<feature type="transmembrane region" description="Helical" evidence="1">
    <location>
        <begin position="42"/>
        <end position="65"/>
    </location>
</feature>
<organism evidence="2 3">
    <name type="scientific">Catellatospora bangladeshensis</name>
    <dbReference type="NCBI Taxonomy" id="310355"/>
    <lineage>
        <taxon>Bacteria</taxon>
        <taxon>Bacillati</taxon>
        <taxon>Actinomycetota</taxon>
        <taxon>Actinomycetes</taxon>
        <taxon>Micromonosporales</taxon>
        <taxon>Micromonosporaceae</taxon>
        <taxon>Catellatospora</taxon>
    </lineage>
</organism>
<gene>
    <name evidence="2" type="ORF">Cba03nite_36650</name>
</gene>
<dbReference type="Proteomes" id="UP000601223">
    <property type="component" value="Unassembled WGS sequence"/>
</dbReference>
<proteinExistence type="predicted"/>
<accession>A0A8J3NK73</accession>
<keyword evidence="1" id="KW-1133">Transmembrane helix</keyword>
<evidence type="ECO:0000256" key="1">
    <source>
        <dbReference type="SAM" id="Phobius"/>
    </source>
</evidence>
<evidence type="ECO:0000313" key="2">
    <source>
        <dbReference type="EMBL" id="GIF82316.1"/>
    </source>
</evidence>
<dbReference type="InterPro" id="IPR011042">
    <property type="entry name" value="6-blade_b-propeller_TolB-like"/>
</dbReference>
<keyword evidence="1" id="KW-0812">Transmembrane</keyword>
<dbReference type="Gene3D" id="2.120.10.30">
    <property type="entry name" value="TolB, C-terminal domain"/>
    <property type="match status" value="1"/>
</dbReference>
<dbReference type="RefSeq" id="WP_203747314.1">
    <property type="nucleotide sequence ID" value="NZ_BONF01000019.1"/>
</dbReference>
<keyword evidence="3" id="KW-1185">Reference proteome</keyword>
<comment type="caution">
    <text evidence="2">The sequence shown here is derived from an EMBL/GenBank/DDBJ whole genome shotgun (WGS) entry which is preliminary data.</text>
</comment>
<evidence type="ECO:0000313" key="3">
    <source>
        <dbReference type="Proteomes" id="UP000601223"/>
    </source>
</evidence>
<dbReference type="EMBL" id="BONF01000019">
    <property type="protein sequence ID" value="GIF82316.1"/>
    <property type="molecule type" value="Genomic_DNA"/>
</dbReference>
<name>A0A8J3NK73_9ACTN</name>
<sequence length="455" mass="48123">MTEQQIAALLGAAPQDPEPPLRPGLLEDLIPAARRDLRRRRVTTVLCAVAALLAGAGVVLLPSAARQATPAQRPPGTATLPDRIAGYSPLTGSIADSPPGRAIMLYGYGNNETIRTYQSLVLGADGDAYRQVDAMPDRSGPWLLAPDGSFAVLSAPDRGITEVRVVDLATGRARGVPLPRAGGVIPLALSPDGGVLAYSFVDIGPIAGDLAMGVGNAIEQRASEHSELILLDLRTGQAVTTGVGPVAAAAFAPNGQRLAVQSRLETWLVGRDGRRLEQVMVPQGYGLTLRNAWSPSGRLLAVVPWAVEDWGTGRAYTLDYTRSGAVRTVSLAEPSALREGAADVETFLGWLSDDAVLGMSLDPFDVAALWSVPVDGTAAVVLSRFDDAYRCELGMQRCIPYEISVAGGLLPELAVRPAGSPDRGLWPAWLRLTAFVLLAVGAVGGWRLTRRLRRR</sequence>
<feature type="transmembrane region" description="Helical" evidence="1">
    <location>
        <begin position="428"/>
        <end position="449"/>
    </location>
</feature>
<dbReference type="SUPFAM" id="SSF82171">
    <property type="entry name" value="DPP6 N-terminal domain-like"/>
    <property type="match status" value="1"/>
</dbReference>
<protein>
    <recommendedName>
        <fullName evidence="4">WD40 repeat domain-containing protein</fullName>
    </recommendedName>
</protein>